<dbReference type="InterPro" id="IPR010982">
    <property type="entry name" value="Lambda_DNA-bd_dom_sf"/>
</dbReference>
<protein>
    <submittedName>
        <fullName evidence="3">Helix-turn-helix</fullName>
    </submittedName>
</protein>
<evidence type="ECO:0000313" key="4">
    <source>
        <dbReference type="Proteomes" id="UP000192660"/>
    </source>
</evidence>
<dbReference type="GO" id="GO:0005829">
    <property type="term" value="C:cytosol"/>
    <property type="evidence" value="ECO:0007669"/>
    <property type="project" value="TreeGrafter"/>
</dbReference>
<gene>
    <name evidence="3" type="ORF">SAMN00768000_2213</name>
</gene>
<dbReference type="InterPro" id="IPR011051">
    <property type="entry name" value="RmlC_Cupin_sf"/>
</dbReference>
<dbReference type="InterPro" id="IPR014710">
    <property type="entry name" value="RmlC-like_jellyroll"/>
</dbReference>
<evidence type="ECO:0000313" key="3">
    <source>
        <dbReference type="EMBL" id="SMC05382.1"/>
    </source>
</evidence>
<dbReference type="Pfam" id="PF01381">
    <property type="entry name" value="HTH_3"/>
    <property type="match status" value="1"/>
</dbReference>
<feature type="domain" description="HTH cro/C1-type" evidence="2">
    <location>
        <begin position="14"/>
        <end position="68"/>
    </location>
</feature>
<proteinExistence type="predicted"/>
<dbReference type="SUPFAM" id="SSF51182">
    <property type="entry name" value="RmlC-like cupins"/>
    <property type="match status" value="1"/>
</dbReference>
<dbReference type="OrthoDB" id="9781521at2"/>
<dbReference type="InterPro" id="IPR001387">
    <property type="entry name" value="Cro/C1-type_HTH"/>
</dbReference>
<dbReference type="GO" id="GO:0003700">
    <property type="term" value="F:DNA-binding transcription factor activity"/>
    <property type="evidence" value="ECO:0007669"/>
    <property type="project" value="TreeGrafter"/>
</dbReference>
<dbReference type="Gene3D" id="2.60.120.10">
    <property type="entry name" value="Jelly Rolls"/>
    <property type="match status" value="1"/>
</dbReference>
<dbReference type="RefSeq" id="WP_084661594.1">
    <property type="nucleotide sequence ID" value="NZ_FWWY01000001.1"/>
</dbReference>
<keyword evidence="1" id="KW-0238">DNA-binding</keyword>
<dbReference type="CDD" id="cd00093">
    <property type="entry name" value="HTH_XRE"/>
    <property type="match status" value="1"/>
</dbReference>
<keyword evidence="4" id="KW-1185">Reference proteome</keyword>
<dbReference type="InterPro" id="IPR050807">
    <property type="entry name" value="TransReg_Diox_bact_type"/>
</dbReference>
<dbReference type="PROSITE" id="PS50943">
    <property type="entry name" value="HTH_CROC1"/>
    <property type="match status" value="1"/>
</dbReference>
<sequence length="438" mass="50075">MKQNSLQSIVATNLRKWRHTRGLSVNELAKKANIAKGTLSQLERGLANPTLDTLWALSQALGVSFGTLMIPDDPSLGEMFEVDDHFGQTSLLARDHTDFGVVETYRMNLRPRTRREAHAHPPGVFEVVTGIRGDCQVGPLDSLRSIHAGDVLTFFADRPHIYDTGEEGCEIMVVIFYPDFPHGSFKDQQLSWPLAWSRSQRDYLEQVYTGLLPVAMADEVFKANTQSSTHRTFLIETEETAFYRFAILPIGRPMADMEDSIREYLTHSLGDGGLIVDSDEALKDFEKNHQKPRWAWLYFRDQMWSPEFFNLITDRLLPGGRLIVSTQVLDPFSDLASYQRSYLLYHSMCQLSGWPEQVIPKNHDLVKTLQIFQNTLQWECLANDGPQTILDNWLDAKSLMERVVIHGFRVLHHYRVGGIWSSSEWSSGRHIFVFGKQN</sequence>
<name>A0A1W1WGR6_SULTA</name>
<dbReference type="PANTHER" id="PTHR46797:SF1">
    <property type="entry name" value="METHYLPHOSPHONATE SYNTHASE"/>
    <property type="match status" value="1"/>
</dbReference>
<dbReference type="STRING" id="28034.BFX07_09155"/>
<dbReference type="PANTHER" id="PTHR46797">
    <property type="entry name" value="HTH-TYPE TRANSCRIPTIONAL REGULATOR"/>
    <property type="match status" value="1"/>
</dbReference>
<accession>A0A1W1WGR6</accession>
<evidence type="ECO:0000256" key="1">
    <source>
        <dbReference type="ARBA" id="ARBA00023125"/>
    </source>
</evidence>
<evidence type="ECO:0000259" key="2">
    <source>
        <dbReference type="PROSITE" id="PS50943"/>
    </source>
</evidence>
<dbReference type="GO" id="GO:0003677">
    <property type="term" value="F:DNA binding"/>
    <property type="evidence" value="ECO:0007669"/>
    <property type="project" value="UniProtKB-KW"/>
</dbReference>
<dbReference type="EMBL" id="FWWY01000001">
    <property type="protein sequence ID" value="SMC05382.1"/>
    <property type="molecule type" value="Genomic_DNA"/>
</dbReference>
<organism evidence="3 4">
    <name type="scientific">Sulfobacillus thermosulfidooxidans (strain DSM 9293 / VKM B-1269 / AT-1)</name>
    <dbReference type="NCBI Taxonomy" id="929705"/>
    <lineage>
        <taxon>Bacteria</taxon>
        <taxon>Bacillati</taxon>
        <taxon>Bacillota</taxon>
        <taxon>Clostridia</taxon>
        <taxon>Eubacteriales</taxon>
        <taxon>Clostridiales Family XVII. Incertae Sedis</taxon>
        <taxon>Sulfobacillus</taxon>
    </lineage>
</organism>
<dbReference type="SUPFAM" id="SSF47413">
    <property type="entry name" value="lambda repressor-like DNA-binding domains"/>
    <property type="match status" value="1"/>
</dbReference>
<reference evidence="4" key="1">
    <citation type="submission" date="2017-04" db="EMBL/GenBank/DDBJ databases">
        <authorList>
            <person name="Varghese N."/>
            <person name="Submissions S."/>
        </authorList>
    </citation>
    <scope>NUCLEOTIDE SEQUENCE [LARGE SCALE GENOMIC DNA]</scope>
    <source>
        <strain evidence="4">DSM 9293</strain>
    </source>
</reference>
<dbReference type="Gene3D" id="1.10.260.40">
    <property type="entry name" value="lambda repressor-like DNA-binding domains"/>
    <property type="match status" value="1"/>
</dbReference>
<dbReference type="AlphaFoldDB" id="A0A1W1WGR6"/>
<dbReference type="Proteomes" id="UP000192660">
    <property type="component" value="Unassembled WGS sequence"/>
</dbReference>
<dbReference type="SMART" id="SM00530">
    <property type="entry name" value="HTH_XRE"/>
    <property type="match status" value="1"/>
</dbReference>